<evidence type="ECO:0000256" key="10">
    <source>
        <dbReference type="SAM" id="Phobius"/>
    </source>
</evidence>
<feature type="transmembrane region" description="Helical" evidence="10">
    <location>
        <begin position="139"/>
        <end position="157"/>
    </location>
</feature>
<keyword evidence="9" id="KW-0645">Protease</keyword>
<dbReference type="PANTHER" id="PTHR30487:SF0">
    <property type="entry name" value="PREPILIN LEADER PEPTIDASE_N-METHYLTRANSFERASE-RELATED"/>
    <property type="match status" value="1"/>
</dbReference>
<dbReference type="InterPro" id="IPR014032">
    <property type="entry name" value="Peptidase_A24A_bac"/>
</dbReference>
<evidence type="ECO:0000259" key="12">
    <source>
        <dbReference type="Pfam" id="PF06750"/>
    </source>
</evidence>
<evidence type="ECO:0000259" key="11">
    <source>
        <dbReference type="Pfam" id="PF01478"/>
    </source>
</evidence>
<dbReference type="PANTHER" id="PTHR30487">
    <property type="entry name" value="TYPE 4 PREPILIN-LIKE PROTEINS LEADER PEPTIDE-PROCESSING ENZYME"/>
    <property type="match status" value="1"/>
</dbReference>
<evidence type="ECO:0000256" key="4">
    <source>
        <dbReference type="ARBA" id="ARBA00022519"/>
    </source>
</evidence>
<dbReference type="EC" id="2.1.1.-" evidence="9"/>
<reference evidence="14" key="1">
    <citation type="submission" date="2023-09" db="EMBL/GenBank/DDBJ databases">
        <authorList>
            <person name="Li S."/>
            <person name="Li X."/>
            <person name="Zhang C."/>
            <person name="Zhao Z."/>
        </authorList>
    </citation>
    <scope>NUCLEOTIDE SEQUENCE [LARGE SCALE GENOMIC DNA]</scope>
    <source>
        <strain evidence="14">SQ345</strain>
    </source>
</reference>
<evidence type="ECO:0000256" key="7">
    <source>
        <dbReference type="ARBA" id="ARBA00023136"/>
    </source>
</evidence>
<evidence type="ECO:0000256" key="6">
    <source>
        <dbReference type="ARBA" id="ARBA00022989"/>
    </source>
</evidence>
<evidence type="ECO:0000256" key="8">
    <source>
        <dbReference type="RuleBase" id="RU003793"/>
    </source>
</evidence>
<comment type="subcellular location">
    <subcellularLocation>
        <location evidence="1">Cell inner membrane</location>
        <topology evidence="1">Multi-pass membrane protein</topology>
    </subcellularLocation>
    <subcellularLocation>
        <location evidence="9">Cell membrane</location>
        <topology evidence="9">Multi-pass membrane protein</topology>
    </subcellularLocation>
</comment>
<evidence type="ECO:0000256" key="1">
    <source>
        <dbReference type="ARBA" id="ARBA00004429"/>
    </source>
</evidence>
<keyword evidence="4" id="KW-0997">Cell inner membrane</keyword>
<keyword evidence="5 9" id="KW-0812">Transmembrane</keyword>
<feature type="transmembrane region" description="Helical" evidence="10">
    <location>
        <begin position="223"/>
        <end position="256"/>
    </location>
</feature>
<name>A0ABY9TH42_9GAMM</name>
<evidence type="ECO:0000313" key="13">
    <source>
        <dbReference type="EMBL" id="WNC68052.1"/>
    </source>
</evidence>
<feature type="transmembrane region" description="Helical" evidence="10">
    <location>
        <begin position="16"/>
        <end position="38"/>
    </location>
</feature>
<dbReference type="InterPro" id="IPR010627">
    <property type="entry name" value="Prepilin_pept_A24_N"/>
</dbReference>
<keyword evidence="9" id="KW-0808">Transferase</keyword>
<keyword evidence="14" id="KW-1185">Reference proteome</keyword>
<keyword evidence="9" id="KW-0511">Multifunctional enzyme</keyword>
<organism evidence="13 14">
    <name type="scientific">Thalassotalea nanhaiensis</name>
    <dbReference type="NCBI Taxonomy" id="3065648"/>
    <lineage>
        <taxon>Bacteria</taxon>
        <taxon>Pseudomonadati</taxon>
        <taxon>Pseudomonadota</taxon>
        <taxon>Gammaproteobacteria</taxon>
        <taxon>Alteromonadales</taxon>
        <taxon>Colwelliaceae</taxon>
        <taxon>Thalassotalea</taxon>
    </lineage>
</organism>
<dbReference type="Gene3D" id="1.20.120.1220">
    <property type="match status" value="1"/>
</dbReference>
<gene>
    <name evidence="13" type="ORF">RI845_16190</name>
</gene>
<dbReference type="RefSeq" id="WP_348387210.1">
    <property type="nucleotide sequence ID" value="NZ_CP134146.1"/>
</dbReference>
<keyword evidence="9 13" id="KW-0378">Hydrolase</keyword>
<evidence type="ECO:0000256" key="9">
    <source>
        <dbReference type="RuleBase" id="RU003794"/>
    </source>
</evidence>
<dbReference type="EC" id="3.4.23.43" evidence="9"/>
<feature type="domain" description="Prepilin type IV endopeptidase peptidase" evidence="11">
    <location>
        <begin position="143"/>
        <end position="252"/>
    </location>
</feature>
<keyword evidence="7 10" id="KW-0472">Membrane</keyword>
<comment type="similarity">
    <text evidence="2 8">Belongs to the peptidase A24 family.</text>
</comment>
<feature type="transmembrane region" description="Helical" evidence="10">
    <location>
        <begin position="166"/>
        <end position="184"/>
    </location>
</feature>
<dbReference type="Pfam" id="PF06750">
    <property type="entry name" value="A24_N_bact"/>
    <property type="match status" value="1"/>
</dbReference>
<evidence type="ECO:0000313" key="14">
    <source>
        <dbReference type="Proteomes" id="UP001248581"/>
    </source>
</evidence>
<dbReference type="InterPro" id="IPR000045">
    <property type="entry name" value="Prepilin_IV_endopep_pep"/>
</dbReference>
<keyword evidence="9" id="KW-0489">Methyltransferase</keyword>
<dbReference type="PRINTS" id="PR00864">
    <property type="entry name" value="PREPILNPTASE"/>
</dbReference>
<keyword evidence="3" id="KW-1003">Cell membrane</keyword>
<evidence type="ECO:0000256" key="2">
    <source>
        <dbReference type="ARBA" id="ARBA00005801"/>
    </source>
</evidence>
<keyword evidence="6 10" id="KW-1133">Transmembrane helix</keyword>
<proteinExistence type="inferred from homology"/>
<accession>A0ABY9TH42</accession>
<comment type="function">
    <text evidence="9">Plays an essential role in type IV pili and type II pseudopili formation by proteolytically removing the leader sequence from substrate proteins and subsequently monomethylating the alpha-amino group of the newly exposed N-terminal phenylalanine.</text>
</comment>
<evidence type="ECO:0000256" key="3">
    <source>
        <dbReference type="ARBA" id="ARBA00022475"/>
    </source>
</evidence>
<dbReference type="InterPro" id="IPR050882">
    <property type="entry name" value="Prepilin_peptidase/N-MTase"/>
</dbReference>
<feature type="transmembrane region" description="Helical" evidence="10">
    <location>
        <begin position="268"/>
        <end position="291"/>
    </location>
</feature>
<feature type="transmembrane region" description="Helical" evidence="10">
    <location>
        <begin position="190"/>
        <end position="211"/>
    </location>
</feature>
<comment type="catalytic activity">
    <reaction evidence="9">
        <text>Typically cleaves a -Gly-|-Phe- bond to release an N-terminal, basic peptide of 5-8 residues from type IV prepilin, and then N-methylates the new N-terminal amino group, the methyl donor being S-adenosyl-L-methionine.</text>
        <dbReference type="EC" id="3.4.23.43"/>
    </reaction>
</comment>
<feature type="domain" description="Prepilin peptidase A24 N-terminal" evidence="12">
    <location>
        <begin position="22"/>
        <end position="133"/>
    </location>
</feature>
<dbReference type="GO" id="GO:0016787">
    <property type="term" value="F:hydrolase activity"/>
    <property type="evidence" value="ECO:0007669"/>
    <property type="project" value="UniProtKB-KW"/>
</dbReference>
<dbReference type="EMBL" id="CP134146">
    <property type="protein sequence ID" value="WNC68052.1"/>
    <property type="molecule type" value="Genomic_DNA"/>
</dbReference>
<dbReference type="Proteomes" id="UP001248581">
    <property type="component" value="Chromosome"/>
</dbReference>
<protein>
    <recommendedName>
        <fullName evidence="9">Prepilin leader peptidase/N-methyltransferase</fullName>
        <ecNumber evidence="9">2.1.1.-</ecNumber>
        <ecNumber evidence="9">3.4.23.43</ecNumber>
    </recommendedName>
</protein>
<sequence>MFSDVIALFVHSPETFYVTITVLGLIIGSFLNVVIYRLPKMLENEWRCECREFLEEELKPAKELAKVEELTLSKPASTCPKCGHKIKVLENIPVISWLFLKGKCSSCANPISARYPIIETITGLTSLVIAMYFGVSWQVLFMLVLTWSLIALTMIDIDKMILPDQITLPLVWLGLILGLNDVFVSIDQAVIGAIVGYMSLWSIFWLFKLITGKEGMGYGDFKLFAVFGAWFGWQLLPLLILMASLVGAIIGISMMVYKNHEGSKPIPFGPYLAIAGWITALWGEGIWAWYLGMLV</sequence>
<evidence type="ECO:0000256" key="5">
    <source>
        <dbReference type="ARBA" id="ARBA00022692"/>
    </source>
</evidence>
<dbReference type="Pfam" id="PF01478">
    <property type="entry name" value="Peptidase_A24"/>
    <property type="match status" value="1"/>
</dbReference>